<feature type="transmembrane region" description="Helical" evidence="1">
    <location>
        <begin position="126"/>
        <end position="145"/>
    </location>
</feature>
<keyword evidence="1" id="KW-1133">Transmembrane helix</keyword>
<dbReference type="AlphaFoldDB" id="A0AAV3UKA7"/>
<feature type="transmembrane region" description="Helical" evidence="1">
    <location>
        <begin position="53"/>
        <end position="75"/>
    </location>
</feature>
<protein>
    <submittedName>
        <fullName evidence="2">YeeE/YedE family protein</fullName>
    </submittedName>
</protein>
<name>A0AAV3UKA7_9EURY</name>
<evidence type="ECO:0000313" key="3">
    <source>
        <dbReference type="Proteomes" id="UP001501729"/>
    </source>
</evidence>
<accession>A0AAV3UKA7</accession>
<dbReference type="Pfam" id="PF20398">
    <property type="entry name" value="DUF6691"/>
    <property type="match status" value="1"/>
</dbReference>
<reference evidence="2 3" key="1">
    <citation type="journal article" date="2019" name="Int. J. Syst. Evol. Microbiol.">
        <title>The Global Catalogue of Microorganisms (GCM) 10K type strain sequencing project: providing services to taxonomists for standard genome sequencing and annotation.</title>
        <authorList>
            <consortium name="The Broad Institute Genomics Platform"/>
            <consortium name="The Broad Institute Genome Sequencing Center for Infectious Disease"/>
            <person name="Wu L."/>
            <person name="Ma J."/>
        </authorList>
    </citation>
    <scope>NUCLEOTIDE SEQUENCE [LARGE SCALE GENOMIC DNA]</scope>
    <source>
        <strain evidence="2 3">JCM 17504</strain>
    </source>
</reference>
<dbReference type="InterPro" id="IPR046513">
    <property type="entry name" value="DUF6691"/>
</dbReference>
<organism evidence="2 3">
    <name type="scientific">Haladaptatus pallidirubidus</name>
    <dbReference type="NCBI Taxonomy" id="1008152"/>
    <lineage>
        <taxon>Archaea</taxon>
        <taxon>Methanobacteriati</taxon>
        <taxon>Methanobacteriota</taxon>
        <taxon>Stenosarchaea group</taxon>
        <taxon>Halobacteria</taxon>
        <taxon>Halobacteriales</taxon>
        <taxon>Haladaptataceae</taxon>
        <taxon>Haladaptatus</taxon>
    </lineage>
</organism>
<keyword evidence="1" id="KW-0472">Membrane</keyword>
<dbReference type="GeneID" id="68613384"/>
<gene>
    <name evidence="2" type="ORF">GCM10025751_34020</name>
</gene>
<dbReference type="RefSeq" id="WP_227773201.1">
    <property type="nucleotide sequence ID" value="NZ_BAABKX010000014.1"/>
</dbReference>
<evidence type="ECO:0000313" key="2">
    <source>
        <dbReference type="EMBL" id="GAA5054906.1"/>
    </source>
</evidence>
<dbReference type="Proteomes" id="UP001501729">
    <property type="component" value="Unassembled WGS sequence"/>
</dbReference>
<dbReference type="EMBL" id="BAABKX010000014">
    <property type="protein sequence ID" value="GAA5054906.1"/>
    <property type="molecule type" value="Genomic_DNA"/>
</dbReference>
<feature type="transmembrane region" description="Helical" evidence="1">
    <location>
        <begin position="96"/>
        <end position="120"/>
    </location>
</feature>
<keyword evidence="3" id="KW-1185">Reference proteome</keyword>
<keyword evidence="1" id="KW-0812">Transmembrane</keyword>
<comment type="caution">
    <text evidence="2">The sequence shown here is derived from an EMBL/GenBank/DDBJ whole genome shotgun (WGS) entry which is preliminary data.</text>
</comment>
<proteinExistence type="predicted"/>
<feature type="transmembrane region" description="Helical" evidence="1">
    <location>
        <begin position="15"/>
        <end position="33"/>
    </location>
</feature>
<evidence type="ECO:0000256" key="1">
    <source>
        <dbReference type="SAM" id="Phobius"/>
    </source>
</evidence>
<sequence>MSGTKSTGRNERGPLFMLLILGGGGIFGFGLGFSQMAKPEVVLQFLQFDDFGLLFVMGGAAFVTGTTFAAATRLSRRAPLTGKPYARRLKSFDKNVLGGGAIFGVGWGISGICPGAAYASVGLGNYRILFGISGMFVGAYLQGLWRKRRSTAVNSITSGD</sequence>